<keyword evidence="4" id="KW-1185">Reference proteome</keyword>
<dbReference type="KEGG" id="pmui:G4G71_22245"/>
<dbReference type="RefSeq" id="WP_169937587.1">
    <property type="nucleotide sequence ID" value="NZ_CP048833.1"/>
</dbReference>
<keyword evidence="1" id="KW-1133">Transmembrane helix</keyword>
<keyword evidence="1" id="KW-0472">Membrane</keyword>
<evidence type="ECO:0000313" key="3">
    <source>
        <dbReference type="EMBL" id="QJP10473.1"/>
    </source>
</evidence>
<sequence>MKTVMTTIFSVALSSLVLFGQGPWHLFAFYVVSTLTVLCWVAVLALGIDKAVTGDTGKNVWISIPCTAYQLYALVSTGHQVVAAASCIASLLILLQVFSQKAKEKHA</sequence>
<organism evidence="2 4">
    <name type="scientific">Pseudomonas multiresinivorans</name>
    <dbReference type="NCBI Taxonomy" id="95301"/>
    <lineage>
        <taxon>Bacteria</taxon>
        <taxon>Pseudomonadati</taxon>
        <taxon>Pseudomonadota</taxon>
        <taxon>Gammaproteobacteria</taxon>
        <taxon>Pseudomonadales</taxon>
        <taxon>Pseudomonadaceae</taxon>
        <taxon>Pseudomonas</taxon>
    </lineage>
</organism>
<name>A0A7Z3BKC0_9PSED</name>
<feature type="transmembrane region" description="Helical" evidence="1">
    <location>
        <begin position="81"/>
        <end position="98"/>
    </location>
</feature>
<gene>
    <name evidence="2" type="ORF">G4G71_11045</name>
    <name evidence="3" type="ORF">G4G71_22245</name>
</gene>
<feature type="transmembrane region" description="Helical" evidence="1">
    <location>
        <begin position="29"/>
        <end position="48"/>
    </location>
</feature>
<proteinExistence type="predicted"/>
<evidence type="ECO:0000256" key="1">
    <source>
        <dbReference type="SAM" id="Phobius"/>
    </source>
</evidence>
<dbReference type="KEGG" id="pmui:G4G71_11045"/>
<dbReference type="AlphaFoldDB" id="A0A7Z3BKC0"/>
<keyword evidence="1" id="KW-0812">Transmembrane</keyword>
<dbReference type="Proteomes" id="UP000502549">
    <property type="component" value="Chromosome"/>
</dbReference>
<accession>A0A7Z3BKC0</accession>
<evidence type="ECO:0000313" key="4">
    <source>
        <dbReference type="Proteomes" id="UP000502549"/>
    </source>
</evidence>
<evidence type="ECO:0000313" key="2">
    <source>
        <dbReference type="EMBL" id="QJP08384.1"/>
    </source>
</evidence>
<dbReference type="EMBL" id="CP048833">
    <property type="protein sequence ID" value="QJP10473.1"/>
    <property type="molecule type" value="Genomic_DNA"/>
</dbReference>
<protein>
    <submittedName>
        <fullName evidence="2">Uncharacterized protein</fullName>
    </submittedName>
</protein>
<reference evidence="2 4" key="1">
    <citation type="submission" date="2020-02" db="EMBL/GenBank/DDBJ databases">
        <title>Complete genome sequence of Pseudomonas multiresinivorans ORNL1.</title>
        <authorList>
            <person name="Podar M."/>
        </authorList>
    </citation>
    <scope>NUCLEOTIDE SEQUENCE [LARGE SCALE GENOMIC DNA]</scope>
    <source>
        <strain evidence="4">populi</strain>
        <strain evidence="2">Populi</strain>
    </source>
</reference>
<dbReference type="EMBL" id="CP048833">
    <property type="protein sequence ID" value="QJP08384.1"/>
    <property type="molecule type" value="Genomic_DNA"/>
</dbReference>